<comment type="caution">
    <text evidence="2">The sequence shown here is derived from an EMBL/GenBank/DDBJ whole genome shotgun (WGS) entry which is preliminary data.</text>
</comment>
<dbReference type="EMBL" id="QYYG01000010">
    <property type="protein sequence ID" value="RJF53293.1"/>
    <property type="molecule type" value="Genomic_DNA"/>
</dbReference>
<name>A0AA92X0Y9_9GAMM</name>
<feature type="region of interest" description="Disordered" evidence="1">
    <location>
        <begin position="46"/>
        <end position="66"/>
    </location>
</feature>
<dbReference type="Proteomes" id="UP000284338">
    <property type="component" value="Unassembled WGS sequence"/>
</dbReference>
<evidence type="ECO:0000313" key="2">
    <source>
        <dbReference type="EMBL" id="RJF53293.1"/>
    </source>
</evidence>
<protein>
    <submittedName>
        <fullName evidence="2">Uncharacterized protein</fullName>
    </submittedName>
</protein>
<sequence length="66" mass="7030">MQLVGRRGKGEEQLAQWNAQDALVLKWVALRIGGLLPTHARCAHLKGHGGAGSRAAGCQGTGEWRV</sequence>
<proteinExistence type="predicted"/>
<evidence type="ECO:0000256" key="1">
    <source>
        <dbReference type="SAM" id="MobiDB-lite"/>
    </source>
</evidence>
<evidence type="ECO:0000313" key="3">
    <source>
        <dbReference type="Proteomes" id="UP000284338"/>
    </source>
</evidence>
<accession>A0AA92X0Y9</accession>
<gene>
    <name evidence="2" type="ORF">D4100_22695</name>
</gene>
<dbReference type="AlphaFoldDB" id="A0AA92X0Y9"/>
<reference evidence="2 3" key="1">
    <citation type="submission" date="2018-09" db="EMBL/GenBank/DDBJ databases">
        <title>Draft genome of a novel serratia sp. strain with antifungal activity.</title>
        <authorList>
            <person name="Dichmann S.I."/>
            <person name="Park B.P."/>
            <person name="Pathiraja D."/>
            <person name="Choi I.-G."/>
            <person name="Stougaard P."/>
            <person name="Hennessy R.C."/>
        </authorList>
    </citation>
    <scope>NUCLEOTIDE SEQUENCE [LARGE SCALE GENOMIC DNA]</scope>
    <source>
        <strain evidence="2 3">S40</strain>
    </source>
</reference>
<organism evidence="2 3">
    <name type="scientific">Serratia inhibens</name>
    <dbReference type="NCBI Taxonomy" id="2338073"/>
    <lineage>
        <taxon>Bacteria</taxon>
        <taxon>Pseudomonadati</taxon>
        <taxon>Pseudomonadota</taxon>
        <taxon>Gammaproteobacteria</taxon>
        <taxon>Enterobacterales</taxon>
        <taxon>Yersiniaceae</taxon>
        <taxon>Serratia</taxon>
    </lineage>
</organism>
<keyword evidence="3" id="KW-1185">Reference proteome</keyword>